<sequence length="79" mass="9076">MSDAANIFASTPYNLAIQVKVVLRKNSCEYDNQVSKFITPFNYCDFFVCQLPSFRPPFLPEIKIPKTPRFPKIGMSKIL</sequence>
<protein>
    <submittedName>
        <fullName evidence="1">Uncharacterized protein</fullName>
    </submittedName>
</protein>
<comment type="caution">
    <text evidence="1">The sequence shown here is derived from an EMBL/GenBank/DDBJ whole genome shotgun (WGS) entry which is preliminary data.</text>
</comment>
<evidence type="ECO:0000313" key="1">
    <source>
        <dbReference type="EMBL" id="KAI3710040.1"/>
    </source>
</evidence>
<proteinExistence type="predicted"/>
<organism evidence="1 2">
    <name type="scientific">Cichorium intybus</name>
    <name type="common">Chicory</name>
    <dbReference type="NCBI Taxonomy" id="13427"/>
    <lineage>
        <taxon>Eukaryota</taxon>
        <taxon>Viridiplantae</taxon>
        <taxon>Streptophyta</taxon>
        <taxon>Embryophyta</taxon>
        <taxon>Tracheophyta</taxon>
        <taxon>Spermatophyta</taxon>
        <taxon>Magnoliopsida</taxon>
        <taxon>eudicotyledons</taxon>
        <taxon>Gunneridae</taxon>
        <taxon>Pentapetalae</taxon>
        <taxon>asterids</taxon>
        <taxon>campanulids</taxon>
        <taxon>Asterales</taxon>
        <taxon>Asteraceae</taxon>
        <taxon>Cichorioideae</taxon>
        <taxon>Cichorieae</taxon>
        <taxon>Cichoriinae</taxon>
        <taxon>Cichorium</taxon>
    </lineage>
</organism>
<reference evidence="2" key="1">
    <citation type="journal article" date="2022" name="Mol. Ecol. Resour.">
        <title>The genomes of chicory, endive, great burdock and yacon provide insights into Asteraceae palaeo-polyploidization history and plant inulin production.</title>
        <authorList>
            <person name="Fan W."/>
            <person name="Wang S."/>
            <person name="Wang H."/>
            <person name="Wang A."/>
            <person name="Jiang F."/>
            <person name="Liu H."/>
            <person name="Zhao H."/>
            <person name="Xu D."/>
            <person name="Zhang Y."/>
        </authorList>
    </citation>
    <scope>NUCLEOTIDE SEQUENCE [LARGE SCALE GENOMIC DNA]</scope>
    <source>
        <strain evidence="2">cv. Punajuju</strain>
    </source>
</reference>
<gene>
    <name evidence="1" type="ORF">L2E82_39813</name>
</gene>
<accession>A0ACB9AK84</accession>
<dbReference type="EMBL" id="CM042015">
    <property type="protein sequence ID" value="KAI3710040.1"/>
    <property type="molecule type" value="Genomic_DNA"/>
</dbReference>
<evidence type="ECO:0000313" key="2">
    <source>
        <dbReference type="Proteomes" id="UP001055811"/>
    </source>
</evidence>
<reference evidence="1 2" key="2">
    <citation type="journal article" date="2022" name="Mol. Ecol. Resour.">
        <title>The genomes of chicory, endive, great burdock and yacon provide insights into Asteraceae paleo-polyploidization history and plant inulin production.</title>
        <authorList>
            <person name="Fan W."/>
            <person name="Wang S."/>
            <person name="Wang H."/>
            <person name="Wang A."/>
            <person name="Jiang F."/>
            <person name="Liu H."/>
            <person name="Zhao H."/>
            <person name="Xu D."/>
            <person name="Zhang Y."/>
        </authorList>
    </citation>
    <scope>NUCLEOTIDE SEQUENCE [LARGE SCALE GENOMIC DNA]</scope>
    <source>
        <strain evidence="2">cv. Punajuju</strain>
        <tissue evidence="1">Leaves</tissue>
    </source>
</reference>
<dbReference type="Proteomes" id="UP001055811">
    <property type="component" value="Linkage Group LG07"/>
</dbReference>
<name>A0ACB9AK84_CICIN</name>
<keyword evidence="2" id="KW-1185">Reference proteome</keyword>